<organism evidence="4 5">
    <name type="scientific">Cryptococcus deneoformans (strain JEC21 / ATCC MYA-565)</name>
    <name type="common">Cryptococcus neoformans var. neoformans serotype D</name>
    <dbReference type="NCBI Taxonomy" id="214684"/>
    <lineage>
        <taxon>Eukaryota</taxon>
        <taxon>Fungi</taxon>
        <taxon>Dikarya</taxon>
        <taxon>Basidiomycota</taxon>
        <taxon>Agaricomycotina</taxon>
        <taxon>Tremellomycetes</taxon>
        <taxon>Tremellales</taxon>
        <taxon>Cryptococcaceae</taxon>
        <taxon>Cryptococcus</taxon>
        <taxon>Cryptococcus neoformans species complex</taxon>
    </lineage>
</organism>
<evidence type="ECO:0000313" key="4">
    <source>
        <dbReference type="EMBL" id="AAW41089.1"/>
    </source>
</evidence>
<dbReference type="RefSeq" id="XP_566908.1">
    <property type="nucleotide sequence ID" value="XM_566908.2"/>
</dbReference>
<feature type="compositionally biased region" description="Basic and acidic residues" evidence="1">
    <location>
        <begin position="610"/>
        <end position="634"/>
    </location>
</feature>
<evidence type="ECO:0000313" key="5">
    <source>
        <dbReference type="Proteomes" id="UP000002149"/>
    </source>
</evidence>
<name>Q5KNE5_CRYD1</name>
<keyword evidence="2" id="KW-1133">Transmembrane helix</keyword>
<dbReference type="OMA" id="MTQATEC"/>
<feature type="region of interest" description="Disordered" evidence="1">
    <location>
        <begin position="586"/>
        <end position="741"/>
    </location>
</feature>
<evidence type="ECO:0000256" key="1">
    <source>
        <dbReference type="SAM" id="MobiDB-lite"/>
    </source>
</evidence>
<evidence type="ECO:0000256" key="2">
    <source>
        <dbReference type="SAM" id="Phobius"/>
    </source>
</evidence>
<proteinExistence type="predicted"/>
<feature type="signal peptide" evidence="3">
    <location>
        <begin position="1"/>
        <end position="17"/>
    </location>
</feature>
<feature type="compositionally biased region" description="Low complexity" evidence="1">
    <location>
        <begin position="638"/>
        <end position="669"/>
    </location>
</feature>
<dbReference type="KEGG" id="cne:CNA06770"/>
<feature type="compositionally biased region" description="Low complexity" evidence="1">
    <location>
        <begin position="367"/>
        <end position="376"/>
    </location>
</feature>
<feature type="compositionally biased region" description="Basic and acidic residues" evidence="1">
    <location>
        <begin position="676"/>
        <end position="691"/>
    </location>
</feature>
<feature type="region of interest" description="Disordered" evidence="1">
    <location>
        <begin position="503"/>
        <end position="525"/>
    </location>
</feature>
<reference evidence="4 5" key="1">
    <citation type="journal article" date="2005" name="Science">
        <title>The genome of the basidiomycetous yeast and human pathogen Cryptococcus neoformans.</title>
        <authorList>
            <person name="Loftus B.J."/>
            <person name="Fung E."/>
            <person name="Roncaglia P."/>
            <person name="Rowley D."/>
            <person name="Amedeo P."/>
            <person name="Bruno D."/>
            <person name="Vamathevan J."/>
            <person name="Miranda M."/>
            <person name="Anderson I.J."/>
            <person name="Fraser J.A."/>
            <person name="Allen J.E."/>
            <person name="Bosdet I.E."/>
            <person name="Brent M.R."/>
            <person name="Chiu R."/>
            <person name="Doering T.L."/>
            <person name="Donlin M.J."/>
            <person name="D'Souza C.A."/>
            <person name="Fox D.S."/>
            <person name="Grinberg V."/>
            <person name="Fu J."/>
            <person name="Fukushima M."/>
            <person name="Haas B.J."/>
            <person name="Huang J.C."/>
            <person name="Janbon G."/>
            <person name="Jones S.J."/>
            <person name="Koo H.L."/>
            <person name="Krzywinski M.I."/>
            <person name="Kwon-Chung J.K."/>
            <person name="Lengeler K.B."/>
            <person name="Maiti R."/>
            <person name="Marra M.A."/>
            <person name="Marra R.E."/>
            <person name="Mathewson C.A."/>
            <person name="Mitchell T.G."/>
            <person name="Pertea M."/>
            <person name="Riggs F.R."/>
            <person name="Salzberg S.L."/>
            <person name="Schein J.E."/>
            <person name="Shvartsbeyn A."/>
            <person name="Shin H."/>
            <person name="Shumway M."/>
            <person name="Specht C.A."/>
            <person name="Suh B.B."/>
            <person name="Tenney A."/>
            <person name="Utterback T.R."/>
            <person name="Wickes B.L."/>
            <person name="Wortman J.R."/>
            <person name="Wye N.H."/>
            <person name="Kronstad J.W."/>
            <person name="Lodge J.K."/>
            <person name="Heitman J."/>
            <person name="Davis R.W."/>
            <person name="Fraser C.M."/>
            <person name="Hyman R.W."/>
        </authorList>
    </citation>
    <scope>NUCLEOTIDE SEQUENCE [LARGE SCALE GENOMIC DNA]</scope>
    <source>
        <strain evidence="5">JEC21 / ATCC MYA-565</strain>
    </source>
</reference>
<feature type="compositionally biased region" description="Basic and acidic residues" evidence="1">
    <location>
        <begin position="708"/>
        <end position="741"/>
    </location>
</feature>
<dbReference type="GeneID" id="3253211"/>
<evidence type="ECO:0000256" key="3">
    <source>
        <dbReference type="SAM" id="SignalP"/>
    </source>
</evidence>
<keyword evidence="5" id="KW-1185">Reference proteome</keyword>
<feature type="transmembrane region" description="Helical" evidence="2">
    <location>
        <begin position="334"/>
        <end position="354"/>
    </location>
</feature>
<accession>Q5KNE5</accession>
<dbReference type="InParanoid" id="Q5KNE5"/>
<dbReference type="eggNOG" id="ENOG502TM73">
    <property type="taxonomic scope" value="Eukaryota"/>
</dbReference>
<keyword evidence="3" id="KW-0732">Signal</keyword>
<keyword evidence="2" id="KW-0812">Transmembrane</keyword>
<dbReference type="VEuPathDB" id="FungiDB:CNA06770"/>
<keyword evidence="2" id="KW-0472">Membrane</keyword>
<sequence>MLRTVLSLLLLLHVVGAGFLSVNMTQATECGTSLVQWSGDDGPYHLLLTPTKIVQHGYNVWVDSIPAGTNEYSLYIRQPAGLQFILTVWGASGITYAATTDVMTVGAPATGAQSCFMTDAQILSLYSFSFNLTTVDGSDYPPQCSNISVSWPTSLESNVTSDVAKRTSVHEVEEDIENIEIDIHLDEFAASSSEHSGNTTAPPTLFGVIPLGNSFSIPITFPRNSSFASHLPESSLSDSPTTYTSHGTTHLNWTVDMAKGTRFILVAGIGSAEQWASGGSSRMFTVGQGTTGCVGSESDGNGAPSVTGSRSTATATTTLPVAADAESNPVVRTVVAVICSVLGTLVLVGLLFICRRARNRRRAQETAVAAGTSAAAGAGGGGWGMFTKRGGSPKAVTRHSPSETQLDLIASRDSHRDQSQDNLSRRDQQHEREIAPLVMNNTHNHSVPPMADSPVDNMDPFRDRDSVKLGYIYPYSSGSQTRSTGRSDTGFTSLGAGTSFNGFQSSVTTTTDRRGGVRGDSTASMELGREPSLDALLTHSNGEYHDMPFFPAGASVSAHDYTPNPTYTTTTSNMSYYAPRSRAAGPLVLHDPTSRSVDLSTEGGGSDVEEGAREFGQGERGRASEGVADLKRETLAISSPSPSSPNTSLTSPSSTMMTRSLPPGAASGPGRRRRTQPREQEMEYMVHRDAGRVPVAPRTSAGVLELPPRYEEVNWSEEERREREEREREGEQEEGSGREER</sequence>
<gene>
    <name evidence="4" type="ordered locus">CNA06770</name>
</gene>
<feature type="chain" id="PRO_5004258258" evidence="3">
    <location>
        <begin position="18"/>
        <end position="741"/>
    </location>
</feature>
<dbReference type="PaxDb" id="214684-Q5KNE5"/>
<accession>Q55Z29</accession>
<feature type="region of interest" description="Disordered" evidence="1">
    <location>
        <begin position="367"/>
        <end position="428"/>
    </location>
</feature>
<dbReference type="Proteomes" id="UP000002149">
    <property type="component" value="Chromosome 1"/>
</dbReference>
<dbReference type="HOGENOM" id="CLU_375058_0_0_1"/>
<protein>
    <submittedName>
        <fullName evidence="4">Expressed protein</fullName>
    </submittedName>
</protein>
<dbReference type="OrthoDB" id="2591431at2759"/>
<dbReference type="EMBL" id="AE017341">
    <property type="protein sequence ID" value="AAW41089.1"/>
    <property type="molecule type" value="Genomic_DNA"/>
</dbReference>
<feature type="compositionally biased region" description="Basic and acidic residues" evidence="1">
    <location>
        <begin position="410"/>
        <end position="428"/>
    </location>
</feature>
<dbReference type="AlphaFoldDB" id="Q5KNE5"/>